<dbReference type="EMBL" id="JBBKZU010000035">
    <property type="protein sequence ID" value="MEJ8816195.1"/>
    <property type="molecule type" value="Genomic_DNA"/>
</dbReference>
<sequence>MLKWLPDETLYSVCSRQHRFWGHSSPLETCEALFGRQIGGVYHDLPSHLGLLAARVQERWGEPGALAMEKTLLKYYAAWKPREVTMAAVATMAAGAVRHLKVRLGLQNSRFRANHPLKACVACIQDDVGQYGWAYWHMEHQYPGVWVCTRHGTLLHESLFKSTGAGRYDWVLPRIDQLTRSIEWPVERPPQAAAGFAALTVDLIRSGASFEVSRFHEVYRQQLDRAGMTSVAGNAPMRELAAAYFDKAQALRLASDLRAFPATLGEAYAHVQYLLQRPRVLVHPLRHVLMISWLFPNAAGFQSAYAAAAEVDANGKCASSRLRSHEMKYVDDAARSQIVAALASGLRPGQIAAQHGVRPSVVEQLLDENGLRLVRRKAKAKQARSNARSRWLSAVDIHGRLGVTRVRMLEPAAYSWLYQNDREWLSRHQPKRPNHRARPGRSLQKERNEGPLTPQPSA</sequence>
<evidence type="ECO:0000259" key="3">
    <source>
        <dbReference type="Pfam" id="PF15978"/>
    </source>
</evidence>
<name>A0ABU8VRS5_9BURK</name>
<evidence type="ECO:0000256" key="1">
    <source>
        <dbReference type="SAM" id="MobiDB-lite"/>
    </source>
</evidence>
<dbReference type="Pfam" id="PF15978">
    <property type="entry name" value="TnsD"/>
    <property type="match status" value="2"/>
</dbReference>
<proteinExistence type="predicted"/>
<dbReference type="Proteomes" id="UP001365846">
    <property type="component" value="Unassembled WGS sequence"/>
</dbReference>
<feature type="domain" description="Transposon Tn7 transposition protein TnsD C-terminal" evidence="3">
    <location>
        <begin position="209"/>
        <end position="307"/>
    </location>
</feature>
<dbReference type="RefSeq" id="WP_340361386.1">
    <property type="nucleotide sequence ID" value="NZ_JBBKZU010000035.1"/>
</dbReference>
<accession>A0ABU8VRS5</accession>
<dbReference type="InterPro" id="IPR009492">
    <property type="entry name" value="TniQ"/>
</dbReference>
<gene>
    <name evidence="4" type="ORF">WKW77_34460</name>
</gene>
<feature type="region of interest" description="Disordered" evidence="1">
    <location>
        <begin position="427"/>
        <end position="458"/>
    </location>
</feature>
<dbReference type="InterPro" id="IPR032750">
    <property type="entry name" value="TnsD_C"/>
</dbReference>
<protein>
    <submittedName>
        <fullName evidence="4">TnsD family Tn7-like transposition protein</fullName>
    </submittedName>
</protein>
<feature type="domain" description="Transposon Tn7 transposition protein TnsD C-terminal" evidence="3">
    <location>
        <begin position="341"/>
        <end position="434"/>
    </location>
</feature>
<feature type="domain" description="TniQ" evidence="2">
    <location>
        <begin position="3"/>
        <end position="155"/>
    </location>
</feature>
<organism evidence="4 5">
    <name type="scientific">Variovorax ureilyticus</name>
    <dbReference type="NCBI Taxonomy" id="1836198"/>
    <lineage>
        <taxon>Bacteria</taxon>
        <taxon>Pseudomonadati</taxon>
        <taxon>Pseudomonadota</taxon>
        <taxon>Betaproteobacteria</taxon>
        <taxon>Burkholderiales</taxon>
        <taxon>Comamonadaceae</taxon>
        <taxon>Variovorax</taxon>
    </lineage>
</organism>
<comment type="caution">
    <text evidence="4">The sequence shown here is derived from an EMBL/GenBank/DDBJ whole genome shotgun (WGS) entry which is preliminary data.</text>
</comment>
<evidence type="ECO:0000313" key="4">
    <source>
        <dbReference type="EMBL" id="MEJ8816195.1"/>
    </source>
</evidence>
<feature type="compositionally biased region" description="Basic residues" evidence="1">
    <location>
        <begin position="428"/>
        <end position="439"/>
    </location>
</feature>
<evidence type="ECO:0000313" key="5">
    <source>
        <dbReference type="Proteomes" id="UP001365846"/>
    </source>
</evidence>
<dbReference type="Pfam" id="PF06527">
    <property type="entry name" value="TniQ"/>
    <property type="match status" value="1"/>
</dbReference>
<evidence type="ECO:0000259" key="2">
    <source>
        <dbReference type="Pfam" id="PF06527"/>
    </source>
</evidence>
<reference evidence="4 5" key="1">
    <citation type="submission" date="2024-03" db="EMBL/GenBank/DDBJ databases">
        <title>Novel species of the genus Variovorax.</title>
        <authorList>
            <person name="Liu Q."/>
            <person name="Xin Y.-H."/>
        </authorList>
    </citation>
    <scope>NUCLEOTIDE SEQUENCE [LARGE SCALE GENOMIC DNA]</scope>
    <source>
        <strain evidence="4 5">KACC 18899</strain>
    </source>
</reference>
<keyword evidence="5" id="KW-1185">Reference proteome</keyword>